<dbReference type="PANTHER" id="PTHR43677:SF4">
    <property type="entry name" value="QUINONE OXIDOREDUCTASE-LIKE PROTEIN 2"/>
    <property type="match status" value="1"/>
</dbReference>
<evidence type="ECO:0000313" key="4">
    <source>
        <dbReference type="Proteomes" id="UP001605990"/>
    </source>
</evidence>
<protein>
    <submittedName>
        <fullName evidence="2">Zinc-binding dehydrogenase</fullName>
    </submittedName>
</protein>
<dbReference type="Proteomes" id="UP001605990">
    <property type="component" value="Unassembled WGS sequence"/>
</dbReference>
<dbReference type="GeneID" id="90940597"/>
<dbReference type="AlphaFoldDB" id="A0AAX3ZAR8"/>
<dbReference type="Gene3D" id="3.40.50.720">
    <property type="entry name" value="NAD(P)-binding Rossmann-like Domain"/>
    <property type="match status" value="1"/>
</dbReference>
<dbReference type="GO" id="GO:0016491">
    <property type="term" value="F:oxidoreductase activity"/>
    <property type="evidence" value="ECO:0007669"/>
    <property type="project" value="TreeGrafter"/>
</dbReference>
<reference evidence="1 4" key="2">
    <citation type="submission" date="2024-10" db="EMBL/GenBank/DDBJ databases">
        <title>Draft genome assembly of a novel steroid transforming actinomycete isolated from African clawed frog Xenopus laevis.</title>
        <authorList>
            <person name="Bragin E."/>
            <person name="Kollerov V."/>
            <person name="Donova M.V."/>
        </authorList>
    </citation>
    <scope>NUCLEOTIDE SEQUENCE [LARGE SCALE GENOMIC DNA]</scope>
    <source>
        <strain evidence="1 4">MTOC-St3</strain>
    </source>
</reference>
<evidence type="ECO:0000313" key="2">
    <source>
        <dbReference type="EMBL" id="WMC84251.1"/>
    </source>
</evidence>
<evidence type="ECO:0000313" key="1">
    <source>
        <dbReference type="EMBL" id="MFG6295921.1"/>
    </source>
</evidence>
<accession>A0AAX3ZAR8</accession>
<dbReference type="InterPro" id="IPR051397">
    <property type="entry name" value="Zn-ADH-like_protein"/>
</dbReference>
<dbReference type="SUPFAM" id="SSF51735">
    <property type="entry name" value="NAD(P)-binding Rossmann-fold domains"/>
    <property type="match status" value="1"/>
</dbReference>
<dbReference type="Gene3D" id="3.90.180.10">
    <property type="entry name" value="Medium-chain alcohol dehydrogenases, catalytic domain"/>
    <property type="match status" value="1"/>
</dbReference>
<gene>
    <name evidence="1" type="ORF">ACGU38_11190</name>
    <name evidence="2" type="ORF">P7W03_01190</name>
</gene>
<evidence type="ECO:0000313" key="3">
    <source>
        <dbReference type="Proteomes" id="UP001231701"/>
    </source>
</evidence>
<dbReference type="RefSeq" id="WP_019328997.1">
    <property type="nucleotide sequence ID" value="NZ_CP121271.1"/>
</dbReference>
<dbReference type="Pfam" id="PF13602">
    <property type="entry name" value="ADH_zinc_N_2"/>
    <property type="match status" value="1"/>
</dbReference>
<dbReference type="Proteomes" id="UP001231701">
    <property type="component" value="Chromosome"/>
</dbReference>
<organism evidence="2 3">
    <name type="scientific">Streptomyces rochei</name>
    <name type="common">Streptomyces parvullus</name>
    <dbReference type="NCBI Taxonomy" id="1928"/>
    <lineage>
        <taxon>Bacteria</taxon>
        <taxon>Bacillati</taxon>
        <taxon>Actinomycetota</taxon>
        <taxon>Actinomycetes</taxon>
        <taxon>Kitasatosporales</taxon>
        <taxon>Streptomycetaceae</taxon>
        <taxon>Streptomyces</taxon>
        <taxon>Streptomyces rochei group</taxon>
    </lineage>
</organism>
<sequence length="163" mass="17459">MAKEIGATVISTTRHADRAEVLRTVGVDHPVVDDGHLTEKIRALVPQGVDAALELVGCSVLADTLRTVRRHGTVCFTGALAVQWSVPDFSSYVIPVGVRLTGYAGQATDLPADIFARQLQAIAEGRLKVPVAEVYRGLEEVRDAHVDVESGTILGKHVVVLED</sequence>
<keyword evidence="4" id="KW-1185">Reference proteome</keyword>
<reference evidence="2" key="1">
    <citation type="submission" date="2023-03" db="EMBL/GenBank/DDBJ databases">
        <title>Borrelidin-producing and root-colonizing Streptomyces rochei is a potent biopesticide for soil-borne oomycete-caused plant diseases.</title>
        <authorList>
            <person name="Zhou D."/>
            <person name="Wang X."/>
            <person name="Navarro-Munoz J.C."/>
            <person name="Li W."/>
            <person name="Li J."/>
            <person name="Jiu M."/>
            <person name="Deng S."/>
            <person name="Ye Y."/>
            <person name="Daly P."/>
            <person name="Wei L."/>
        </authorList>
    </citation>
    <scope>NUCLEOTIDE SEQUENCE</scope>
    <source>
        <strain evidence="2">JK1</strain>
    </source>
</reference>
<proteinExistence type="predicted"/>
<name>A0AAX3ZAR8_STRRO</name>
<dbReference type="PANTHER" id="PTHR43677">
    <property type="entry name" value="SHORT-CHAIN DEHYDROGENASE/REDUCTASE"/>
    <property type="match status" value="1"/>
</dbReference>
<dbReference type="EMBL" id="CP121271">
    <property type="protein sequence ID" value="WMC84251.1"/>
    <property type="molecule type" value="Genomic_DNA"/>
</dbReference>
<dbReference type="InterPro" id="IPR036291">
    <property type="entry name" value="NAD(P)-bd_dom_sf"/>
</dbReference>
<dbReference type="EMBL" id="JBIENY010000180">
    <property type="protein sequence ID" value="MFG6295921.1"/>
    <property type="molecule type" value="Genomic_DNA"/>
</dbReference>